<evidence type="ECO:0000313" key="1">
    <source>
        <dbReference type="EMBL" id="GAJ20516.1"/>
    </source>
</evidence>
<gene>
    <name evidence="1" type="ORF">S12H4_63677</name>
</gene>
<dbReference type="AlphaFoldDB" id="X1VT62"/>
<accession>X1VT62</accession>
<organism evidence="1">
    <name type="scientific">marine sediment metagenome</name>
    <dbReference type="NCBI Taxonomy" id="412755"/>
    <lineage>
        <taxon>unclassified sequences</taxon>
        <taxon>metagenomes</taxon>
        <taxon>ecological metagenomes</taxon>
    </lineage>
</organism>
<protein>
    <submittedName>
        <fullName evidence="1">Uncharacterized protein</fullName>
    </submittedName>
</protein>
<dbReference type="EMBL" id="BARW01043525">
    <property type="protein sequence ID" value="GAJ20516.1"/>
    <property type="molecule type" value="Genomic_DNA"/>
</dbReference>
<comment type="caution">
    <text evidence="1">The sequence shown here is derived from an EMBL/GenBank/DDBJ whole genome shotgun (WGS) entry which is preliminary data.</text>
</comment>
<reference evidence="1" key="1">
    <citation type="journal article" date="2014" name="Front. Microbiol.">
        <title>High frequency of phylogenetically diverse reductive dehalogenase-homologous genes in deep subseafloor sedimentary metagenomes.</title>
        <authorList>
            <person name="Kawai M."/>
            <person name="Futagami T."/>
            <person name="Toyoda A."/>
            <person name="Takaki Y."/>
            <person name="Nishi S."/>
            <person name="Hori S."/>
            <person name="Arai W."/>
            <person name="Tsubouchi T."/>
            <person name="Morono Y."/>
            <person name="Uchiyama I."/>
            <person name="Ito T."/>
            <person name="Fujiyama A."/>
            <person name="Inagaki F."/>
            <person name="Takami H."/>
        </authorList>
    </citation>
    <scope>NUCLEOTIDE SEQUENCE</scope>
    <source>
        <strain evidence="1">Expedition CK06-06</strain>
    </source>
</reference>
<name>X1VT62_9ZZZZ</name>
<feature type="non-terminal residue" evidence="1">
    <location>
        <position position="1"/>
    </location>
</feature>
<proteinExistence type="predicted"/>
<feature type="non-terminal residue" evidence="1">
    <location>
        <position position="31"/>
    </location>
</feature>
<sequence length="31" mass="3500">KEPAKAGFIDSFNTVRKNYYLKLLAVVVTLT</sequence>